<dbReference type="RefSeq" id="WP_097146926.1">
    <property type="nucleotide sequence ID" value="NZ_OBEA01000006.1"/>
</dbReference>
<dbReference type="AlphaFoldDB" id="A0A285JAT3"/>
<evidence type="ECO:0000313" key="3">
    <source>
        <dbReference type="EMBL" id="SNY56251.1"/>
    </source>
</evidence>
<gene>
    <name evidence="2" type="ORF">CVM39_17110</name>
    <name evidence="3" type="ORF">SAMN06297129_3236</name>
</gene>
<proteinExistence type="predicted"/>
<name>A0A285JAT3_9RHOB</name>
<keyword evidence="5" id="KW-1185">Reference proteome</keyword>
<dbReference type="EMBL" id="PGTD01000018">
    <property type="protein sequence ID" value="PJE27042.1"/>
    <property type="molecule type" value="Genomic_DNA"/>
</dbReference>
<reference evidence="3 4" key="1">
    <citation type="submission" date="2017-09" db="EMBL/GenBank/DDBJ databases">
        <authorList>
            <person name="Ehlers B."/>
            <person name="Leendertz F.H."/>
        </authorList>
    </citation>
    <scope>NUCLEOTIDE SEQUENCE [LARGE SCALE GENOMIC DNA]</scope>
    <source>
        <strain evidence="3 4">CGMCC 1.12662</strain>
    </source>
</reference>
<evidence type="ECO:0000313" key="2">
    <source>
        <dbReference type="EMBL" id="PJE27042.1"/>
    </source>
</evidence>
<dbReference type="Proteomes" id="UP000231655">
    <property type="component" value="Unassembled WGS sequence"/>
</dbReference>
<dbReference type="EMBL" id="OBEA01000006">
    <property type="protein sequence ID" value="SNY56251.1"/>
    <property type="molecule type" value="Genomic_DNA"/>
</dbReference>
<dbReference type="Proteomes" id="UP000231702">
    <property type="component" value="Unassembled WGS sequence"/>
</dbReference>
<evidence type="ECO:0000313" key="4">
    <source>
        <dbReference type="Proteomes" id="UP000231655"/>
    </source>
</evidence>
<reference evidence="2 5" key="2">
    <citation type="journal article" date="2018" name="Int. J. Syst. Evol. Microbiol.">
        <title>Pseudooceanicola lipolyticus sp. nov., a marine alphaproteobacterium, reclassification of Oceanicola flagellatus as Pseudooceanicola flagellatus comb. nov. and emended description of the genus Pseudooceanicola.</title>
        <authorList>
            <person name="Huang M.-M."/>
            <person name="Guo L.-L."/>
            <person name="Wu Y.-H."/>
            <person name="Lai Q.-L."/>
            <person name="Shao Z.-Z."/>
            <person name="Wang C.-S."/>
            <person name="Wu M."/>
            <person name="Xu X.-W."/>
        </authorList>
    </citation>
    <scope>NUCLEOTIDE SEQUENCE [LARGE SCALE GENOMIC DNA]</scope>
    <source>
        <strain evidence="2 5">Ar-45</strain>
    </source>
</reference>
<organism evidence="3 4">
    <name type="scientific">Pseudooceanicola antarcticus</name>
    <dbReference type="NCBI Taxonomy" id="1247613"/>
    <lineage>
        <taxon>Bacteria</taxon>
        <taxon>Pseudomonadati</taxon>
        <taxon>Pseudomonadota</taxon>
        <taxon>Alphaproteobacteria</taxon>
        <taxon>Rhodobacterales</taxon>
        <taxon>Paracoccaceae</taxon>
        <taxon>Pseudooceanicola</taxon>
    </lineage>
</organism>
<feature type="signal peptide" evidence="1">
    <location>
        <begin position="1"/>
        <end position="30"/>
    </location>
</feature>
<evidence type="ECO:0000313" key="5">
    <source>
        <dbReference type="Proteomes" id="UP000231702"/>
    </source>
</evidence>
<protein>
    <recommendedName>
        <fullName evidence="6">Chitin binding Peritrophin-A domain-containing protein</fullName>
    </recommendedName>
</protein>
<evidence type="ECO:0000256" key="1">
    <source>
        <dbReference type="SAM" id="SignalP"/>
    </source>
</evidence>
<evidence type="ECO:0008006" key="6">
    <source>
        <dbReference type="Google" id="ProtNLM"/>
    </source>
</evidence>
<keyword evidence="1" id="KW-0732">Signal</keyword>
<sequence length="61" mass="6413">MRTLPVKTLPKRTLIASALLGLLAAAPLQAGCSYHEEQASSCTEGHSWNAETGTCEKIVTG</sequence>
<accession>A0A285JAT3</accession>
<feature type="chain" id="PRO_5013216243" description="Chitin binding Peritrophin-A domain-containing protein" evidence="1">
    <location>
        <begin position="31"/>
        <end position="61"/>
    </location>
</feature>